<dbReference type="Proteomes" id="UP000001514">
    <property type="component" value="Unassembled WGS sequence"/>
</dbReference>
<sequence length="115" mass="13071">LLDAIVSFTVRAENPNRRIGIYYDRVAIYLYYAGLQVGESSIDPFYQGHRDVRFLRSNLTTTDLPLTQELATSLRNDIAQNRVPLDVRVRVKARVKIGALKSPRVKVRSHCSVVV</sequence>
<feature type="domain" description="Late embryogenesis abundant protein LEA-2 subgroup" evidence="5">
    <location>
        <begin position="9"/>
        <end position="111"/>
    </location>
</feature>
<feature type="non-terminal residue" evidence="7">
    <location>
        <position position="115"/>
    </location>
</feature>
<evidence type="ECO:0000313" key="7">
    <source>
        <dbReference type="EMBL" id="EFJ22504.1"/>
    </source>
</evidence>
<evidence type="ECO:0000256" key="2">
    <source>
        <dbReference type="ARBA" id="ARBA00022692"/>
    </source>
</evidence>
<dbReference type="KEGG" id="smo:SELMODRAFT_16870"/>
<protein>
    <recommendedName>
        <fullName evidence="5">Late embryogenesis abundant protein LEA-2 subgroup domain-containing protein</fullName>
    </recommendedName>
</protein>
<accession>D8RYW6</accession>
<dbReference type="GO" id="GO:0098542">
    <property type="term" value="P:defense response to other organism"/>
    <property type="evidence" value="ECO:0007669"/>
    <property type="project" value="InterPro"/>
</dbReference>
<proteinExistence type="predicted"/>
<organism evidence="8">
    <name type="scientific">Selaginella moellendorffii</name>
    <name type="common">Spikemoss</name>
    <dbReference type="NCBI Taxonomy" id="88036"/>
    <lineage>
        <taxon>Eukaryota</taxon>
        <taxon>Viridiplantae</taxon>
        <taxon>Streptophyta</taxon>
        <taxon>Embryophyta</taxon>
        <taxon>Tracheophyta</taxon>
        <taxon>Lycopodiopsida</taxon>
        <taxon>Selaginellales</taxon>
        <taxon>Selaginellaceae</taxon>
        <taxon>Selaginella</taxon>
    </lineage>
</organism>
<keyword evidence="3" id="KW-1133">Transmembrane helix</keyword>
<dbReference type="GO" id="GO:0016020">
    <property type="term" value="C:membrane"/>
    <property type="evidence" value="ECO:0007669"/>
    <property type="project" value="UniProtKB-SubCell"/>
</dbReference>
<dbReference type="OMA" id="EDQTIAF"/>
<keyword evidence="8" id="KW-1185">Reference proteome</keyword>
<name>D8RYW6_SELML</name>
<dbReference type="EMBL" id="GL377595">
    <property type="protein sequence ID" value="EFJ22504.1"/>
    <property type="molecule type" value="Genomic_DNA"/>
</dbReference>
<evidence type="ECO:0000256" key="1">
    <source>
        <dbReference type="ARBA" id="ARBA00004167"/>
    </source>
</evidence>
<comment type="subcellular location">
    <subcellularLocation>
        <location evidence="1">Membrane</location>
        <topology evidence="1">Single-pass membrane protein</topology>
    </subcellularLocation>
</comment>
<dbReference type="Pfam" id="PF03168">
    <property type="entry name" value="LEA_2"/>
    <property type="match status" value="1"/>
</dbReference>
<evidence type="ECO:0000313" key="8">
    <source>
        <dbReference type="Proteomes" id="UP000001514"/>
    </source>
</evidence>
<dbReference type="InterPro" id="IPR044839">
    <property type="entry name" value="NDR1-like"/>
</dbReference>
<reference evidence="7 8" key="1">
    <citation type="journal article" date="2011" name="Science">
        <title>The Selaginella genome identifies genetic changes associated with the evolution of vascular plants.</title>
        <authorList>
            <person name="Banks J.A."/>
            <person name="Nishiyama T."/>
            <person name="Hasebe M."/>
            <person name="Bowman J.L."/>
            <person name="Gribskov M."/>
            <person name="dePamphilis C."/>
            <person name="Albert V.A."/>
            <person name="Aono N."/>
            <person name="Aoyama T."/>
            <person name="Ambrose B.A."/>
            <person name="Ashton N.W."/>
            <person name="Axtell M.J."/>
            <person name="Barker E."/>
            <person name="Barker M.S."/>
            <person name="Bennetzen J.L."/>
            <person name="Bonawitz N.D."/>
            <person name="Chapple C."/>
            <person name="Cheng C."/>
            <person name="Correa L.G."/>
            <person name="Dacre M."/>
            <person name="DeBarry J."/>
            <person name="Dreyer I."/>
            <person name="Elias M."/>
            <person name="Engstrom E.M."/>
            <person name="Estelle M."/>
            <person name="Feng L."/>
            <person name="Finet C."/>
            <person name="Floyd S.K."/>
            <person name="Frommer W.B."/>
            <person name="Fujita T."/>
            <person name="Gramzow L."/>
            <person name="Gutensohn M."/>
            <person name="Harholt J."/>
            <person name="Hattori M."/>
            <person name="Heyl A."/>
            <person name="Hirai T."/>
            <person name="Hiwatashi Y."/>
            <person name="Ishikawa M."/>
            <person name="Iwata M."/>
            <person name="Karol K.G."/>
            <person name="Koehler B."/>
            <person name="Kolukisaoglu U."/>
            <person name="Kubo M."/>
            <person name="Kurata T."/>
            <person name="Lalonde S."/>
            <person name="Li K."/>
            <person name="Li Y."/>
            <person name="Litt A."/>
            <person name="Lyons E."/>
            <person name="Manning G."/>
            <person name="Maruyama T."/>
            <person name="Michael T.P."/>
            <person name="Mikami K."/>
            <person name="Miyazaki S."/>
            <person name="Morinaga S."/>
            <person name="Murata T."/>
            <person name="Mueller-Roeber B."/>
            <person name="Nelson D.R."/>
            <person name="Obara M."/>
            <person name="Oguri Y."/>
            <person name="Olmstead R.G."/>
            <person name="Onodera N."/>
            <person name="Petersen B.L."/>
            <person name="Pils B."/>
            <person name="Prigge M."/>
            <person name="Rensing S.A."/>
            <person name="Riano-Pachon D.M."/>
            <person name="Roberts A.W."/>
            <person name="Sato Y."/>
            <person name="Scheller H.V."/>
            <person name="Schulz B."/>
            <person name="Schulz C."/>
            <person name="Shakirov E.V."/>
            <person name="Shibagaki N."/>
            <person name="Shinohara N."/>
            <person name="Shippen D.E."/>
            <person name="Soerensen I."/>
            <person name="Sotooka R."/>
            <person name="Sugimoto N."/>
            <person name="Sugita M."/>
            <person name="Sumikawa N."/>
            <person name="Tanurdzic M."/>
            <person name="Theissen G."/>
            <person name="Ulvskov P."/>
            <person name="Wakazuki S."/>
            <person name="Weng J.K."/>
            <person name="Willats W.W."/>
            <person name="Wipf D."/>
            <person name="Wolf P.G."/>
            <person name="Yang L."/>
            <person name="Zimmer A.D."/>
            <person name="Zhu Q."/>
            <person name="Mitros T."/>
            <person name="Hellsten U."/>
            <person name="Loque D."/>
            <person name="Otillar R."/>
            <person name="Salamov A."/>
            <person name="Schmutz J."/>
            <person name="Shapiro H."/>
            <person name="Lindquist E."/>
            <person name="Lucas S."/>
            <person name="Rokhsar D."/>
            <person name="Grigoriev I.V."/>
        </authorList>
    </citation>
    <scope>NUCLEOTIDE SEQUENCE [LARGE SCALE GENOMIC DNA]</scope>
</reference>
<dbReference type="EMBL" id="GL377644">
    <property type="protein sequence ID" value="EFJ11719.1"/>
    <property type="molecule type" value="Genomic_DNA"/>
</dbReference>
<dbReference type="KEGG" id="smo:SELMODRAFT_16868"/>
<evidence type="ECO:0000313" key="6">
    <source>
        <dbReference type="EMBL" id="EFJ11719.1"/>
    </source>
</evidence>
<evidence type="ECO:0000256" key="3">
    <source>
        <dbReference type="ARBA" id="ARBA00022989"/>
    </source>
</evidence>
<evidence type="ECO:0000259" key="5">
    <source>
        <dbReference type="Pfam" id="PF03168"/>
    </source>
</evidence>
<feature type="non-terminal residue" evidence="7">
    <location>
        <position position="1"/>
    </location>
</feature>
<dbReference type="HOGENOM" id="CLU_2115209_0_0_1"/>
<keyword evidence="4" id="KW-0472">Membrane</keyword>
<dbReference type="AlphaFoldDB" id="D8RYW6"/>
<dbReference type="InParanoid" id="D8RYW6"/>
<evidence type="ECO:0000256" key="4">
    <source>
        <dbReference type="ARBA" id="ARBA00023136"/>
    </source>
</evidence>
<gene>
    <name evidence="6" type="ORF">SELMODRAFT_16868</name>
    <name evidence="7" type="ORF">SELMODRAFT_16870</name>
</gene>
<dbReference type="InterPro" id="IPR004864">
    <property type="entry name" value="LEA_2"/>
</dbReference>
<dbReference type="PANTHER" id="PTHR31234:SF2">
    <property type="entry name" value="OS05G0199100 PROTEIN"/>
    <property type="match status" value="1"/>
</dbReference>
<keyword evidence="2" id="KW-0812">Transmembrane</keyword>
<dbReference type="FunCoup" id="D8RYW6">
    <property type="interactions" value="1019"/>
</dbReference>
<dbReference type="PANTHER" id="PTHR31234">
    <property type="entry name" value="LATE EMBRYOGENESIS ABUNDANT (LEA) HYDROXYPROLINE-RICH GLYCOPROTEIN FAMILY"/>
    <property type="match status" value="1"/>
</dbReference>